<proteinExistence type="predicted"/>
<gene>
    <name evidence="3" type="primary">ybaQ_1</name>
    <name evidence="3" type="ORF">SZ25_00809</name>
</gene>
<dbReference type="PATRIC" id="fig|1607817.3.peg.807"/>
<feature type="domain" description="HTH cro/C1-type" evidence="2">
    <location>
        <begin position="16"/>
        <end position="70"/>
    </location>
</feature>
<reference evidence="3 4" key="1">
    <citation type="submission" date="2015-02" db="EMBL/GenBank/DDBJ databases">
        <title>Single cell genomics of a rare environmental alphaproteobacterium provides unique insights into Rickettsiaceae evolution.</title>
        <authorList>
            <person name="Martijn J."/>
            <person name="Schulz F."/>
            <person name="Zaremba-Niedzwiedzka K."/>
            <person name="Viklund J."/>
            <person name="Stepanauskas R."/>
            <person name="Andersson S.G.E."/>
            <person name="Horn M."/>
            <person name="Guy L."/>
            <person name="Ettema T.J.G."/>
        </authorList>
    </citation>
    <scope>NUCLEOTIDE SEQUENCE [LARGE SCALE GENOMIC DNA]</scope>
    <source>
        <strain evidence="3 4">SCGC AAA041-L04</strain>
    </source>
</reference>
<dbReference type="GO" id="GO:0003677">
    <property type="term" value="F:DNA binding"/>
    <property type="evidence" value="ECO:0007669"/>
    <property type="project" value="UniProtKB-KW"/>
</dbReference>
<dbReference type="PROSITE" id="PS50943">
    <property type="entry name" value="HTH_CROC1"/>
    <property type="match status" value="1"/>
</dbReference>
<dbReference type="CDD" id="cd00093">
    <property type="entry name" value="HTH_XRE"/>
    <property type="match status" value="1"/>
</dbReference>
<dbReference type="SMART" id="SM00530">
    <property type="entry name" value="HTH_XRE"/>
    <property type="match status" value="1"/>
</dbReference>
<name>A0A0F5MMS1_9RICK</name>
<dbReference type="Gene3D" id="1.10.260.40">
    <property type="entry name" value="lambda repressor-like DNA-binding domains"/>
    <property type="match status" value="1"/>
</dbReference>
<dbReference type="PANTHER" id="PTHR36924">
    <property type="entry name" value="ANTITOXIN HIGA-1"/>
    <property type="match status" value="1"/>
</dbReference>
<dbReference type="EMBL" id="JYHA01000130">
    <property type="protein sequence ID" value="KKB96113.1"/>
    <property type="molecule type" value="Genomic_DNA"/>
</dbReference>
<evidence type="ECO:0000256" key="1">
    <source>
        <dbReference type="ARBA" id="ARBA00023125"/>
    </source>
</evidence>
<evidence type="ECO:0000313" key="4">
    <source>
        <dbReference type="Proteomes" id="UP000033358"/>
    </source>
</evidence>
<dbReference type="InterPro" id="IPR010982">
    <property type="entry name" value="Lambda_DNA-bd_dom_sf"/>
</dbReference>
<accession>A0A0F5MMS1</accession>
<dbReference type="SUPFAM" id="SSF47413">
    <property type="entry name" value="lambda repressor-like DNA-binding domains"/>
    <property type="match status" value="1"/>
</dbReference>
<keyword evidence="1" id="KW-0238">DNA-binding</keyword>
<evidence type="ECO:0000259" key="2">
    <source>
        <dbReference type="PROSITE" id="PS50943"/>
    </source>
</evidence>
<dbReference type="Proteomes" id="UP000033358">
    <property type="component" value="Unassembled WGS sequence"/>
</dbReference>
<evidence type="ECO:0000313" key="3">
    <source>
        <dbReference type="EMBL" id="KKB96113.1"/>
    </source>
</evidence>
<organism evidence="3 4">
    <name type="scientific">Candidatus Arcanibacter lacustris</name>
    <dbReference type="NCBI Taxonomy" id="1607817"/>
    <lineage>
        <taxon>Bacteria</taxon>
        <taxon>Pseudomonadati</taxon>
        <taxon>Pseudomonadota</taxon>
        <taxon>Alphaproteobacteria</taxon>
        <taxon>Rickettsiales</taxon>
        <taxon>Candidatus Arcanibacter</taxon>
    </lineage>
</organism>
<comment type="caution">
    <text evidence="3">The sequence shown here is derived from an EMBL/GenBank/DDBJ whole genome shotgun (WGS) entry which is preliminary data.</text>
</comment>
<keyword evidence="4" id="KW-1185">Reference proteome</keyword>
<protein>
    <submittedName>
        <fullName evidence="3">Putative HTH-type transcriptional regulator YbaQ</fullName>
    </submittedName>
</protein>
<dbReference type="Pfam" id="PF01381">
    <property type="entry name" value="HTH_3"/>
    <property type="match status" value="1"/>
</dbReference>
<dbReference type="InterPro" id="IPR013430">
    <property type="entry name" value="Toxin_antidote_HigA"/>
</dbReference>
<sequence length="109" mass="12457">MEQRLLDPITPGEILLEEYLIPHNISQNKLSRDIDVTVGRINDIIHGKRSITADTALRLAKYFNTSADLWLGLQAEYDIRIAKTKLGAYIERRICTFENAQLLNNSNMV</sequence>
<dbReference type="AlphaFoldDB" id="A0A0F5MMS1"/>
<dbReference type="NCBIfam" id="TIGR02607">
    <property type="entry name" value="antidote_HigA"/>
    <property type="match status" value="1"/>
</dbReference>
<dbReference type="PANTHER" id="PTHR36924:SF1">
    <property type="entry name" value="ANTITOXIN HIGA-1"/>
    <property type="match status" value="1"/>
</dbReference>
<dbReference type="InterPro" id="IPR001387">
    <property type="entry name" value="Cro/C1-type_HTH"/>
</dbReference>